<keyword evidence="3" id="KW-1185">Reference proteome</keyword>
<dbReference type="Proteomes" id="UP000053825">
    <property type="component" value="Unassembled WGS sequence"/>
</dbReference>
<accession>A0A0L7QXQ7</accession>
<reference evidence="2 3" key="1">
    <citation type="submission" date="2015-07" db="EMBL/GenBank/DDBJ databases">
        <title>The genome of Habropoda laboriosa.</title>
        <authorList>
            <person name="Pan H."/>
            <person name="Kapheim K."/>
        </authorList>
    </citation>
    <scope>NUCLEOTIDE SEQUENCE [LARGE SCALE GENOMIC DNA]</scope>
    <source>
        <strain evidence="2">0110345459</strain>
    </source>
</reference>
<evidence type="ECO:0000313" key="2">
    <source>
        <dbReference type="EMBL" id="KOC63400.1"/>
    </source>
</evidence>
<dbReference type="AlphaFoldDB" id="A0A0L7QXQ7"/>
<proteinExistence type="predicted"/>
<dbReference type="Pfam" id="PF00090">
    <property type="entry name" value="TSP_1"/>
    <property type="match status" value="1"/>
</dbReference>
<feature type="region of interest" description="Disordered" evidence="1">
    <location>
        <begin position="235"/>
        <end position="348"/>
    </location>
</feature>
<dbReference type="SUPFAM" id="SSF82895">
    <property type="entry name" value="TSP-1 type 1 repeat"/>
    <property type="match status" value="1"/>
</dbReference>
<evidence type="ECO:0000256" key="1">
    <source>
        <dbReference type="SAM" id="MobiDB-lite"/>
    </source>
</evidence>
<feature type="compositionally biased region" description="Basic and acidic residues" evidence="1">
    <location>
        <begin position="272"/>
        <end position="285"/>
    </location>
</feature>
<feature type="compositionally biased region" description="Basic and acidic residues" evidence="1">
    <location>
        <begin position="178"/>
        <end position="187"/>
    </location>
</feature>
<feature type="region of interest" description="Disordered" evidence="1">
    <location>
        <begin position="178"/>
        <end position="218"/>
    </location>
</feature>
<dbReference type="InterPro" id="IPR000884">
    <property type="entry name" value="TSP1_rpt"/>
</dbReference>
<feature type="compositionally biased region" description="Basic and acidic residues" evidence="1">
    <location>
        <begin position="294"/>
        <end position="305"/>
    </location>
</feature>
<dbReference type="PROSITE" id="PS50092">
    <property type="entry name" value="TSP1"/>
    <property type="match status" value="1"/>
</dbReference>
<feature type="compositionally biased region" description="Basic residues" evidence="1">
    <location>
        <begin position="235"/>
        <end position="264"/>
    </location>
</feature>
<gene>
    <name evidence="2" type="ORF">WH47_01889</name>
</gene>
<dbReference type="SMART" id="SM00209">
    <property type="entry name" value="TSP1"/>
    <property type="match status" value="1"/>
</dbReference>
<sequence length="655" mass="74693">MHDADLDSLKTHVRVKRDKLESDYIKDLVNSFPQNNYDSIDENSYDEDVSFDTKREIKSDEFLVNDEQSNASPDENDQQKILNVQPFMVPAYFSDDTSARSDIISAPSDVSKANTFANKNVRFVDQTEKQGMTLQELKNDVISNRRSYENSEVQNLPEDPMLAVELVRKKRNDYAKVHGKRNLEKKTSSGIQNLIDSKGKSHDKEKRSILESQKSESHLIPSSLVAANLKAHLLRIRRKTKSNKRHEKNSKLKKEKKHAGKKHNTSNNSQRSVKDVRSKNTDRSKVSRKRKVHEAKSEGKPKIEIDSVVSKENNDNNFRRRSVKLKKSIKGTDSEIDVSSKNNEPTLHEKLKEVSENKIDDVNSKFSEKKSTQFGSDVNEVKAGSDEDTNLFVTQDEEQGVFINDEQPIPSLDDIKLRAKRDKNTQSHHGFLNKEEELRYYENVREPGSEMDQYDNQDENQPSVGNVVEGSRAVRSIEEVKQLAQKLVSKVGDKKREKQIETRAIDDLCANVSTGCDVFKEAPKIVQKCVPTANNEFGSKAKIVERKVDPSGVIDERKFAKIANKNSVEKKRSVVRRVAKTSPNTSKGIPRQSERKSRLKWGKWTDWSSCSVTCGKGRQIRWRYCLRDCTTAETEMEEKACQLPACPPGKFLGIF</sequence>
<organism evidence="2 3">
    <name type="scientific">Habropoda laboriosa</name>
    <dbReference type="NCBI Taxonomy" id="597456"/>
    <lineage>
        <taxon>Eukaryota</taxon>
        <taxon>Metazoa</taxon>
        <taxon>Ecdysozoa</taxon>
        <taxon>Arthropoda</taxon>
        <taxon>Hexapoda</taxon>
        <taxon>Insecta</taxon>
        <taxon>Pterygota</taxon>
        <taxon>Neoptera</taxon>
        <taxon>Endopterygota</taxon>
        <taxon>Hymenoptera</taxon>
        <taxon>Apocrita</taxon>
        <taxon>Aculeata</taxon>
        <taxon>Apoidea</taxon>
        <taxon>Anthophila</taxon>
        <taxon>Apidae</taxon>
        <taxon>Habropoda</taxon>
    </lineage>
</organism>
<protein>
    <submittedName>
        <fullName evidence="2">Uncharacterized protein</fullName>
    </submittedName>
</protein>
<dbReference type="InterPro" id="IPR036383">
    <property type="entry name" value="TSP1_rpt_sf"/>
</dbReference>
<dbReference type="STRING" id="597456.A0A0L7QXQ7"/>
<dbReference type="OrthoDB" id="5989160at2759"/>
<name>A0A0L7QXQ7_9HYME</name>
<dbReference type="Gene3D" id="2.20.100.10">
    <property type="entry name" value="Thrombospondin type-1 (TSP1) repeat"/>
    <property type="match status" value="1"/>
</dbReference>
<dbReference type="EMBL" id="KQ414699">
    <property type="protein sequence ID" value="KOC63400.1"/>
    <property type="molecule type" value="Genomic_DNA"/>
</dbReference>
<evidence type="ECO:0000313" key="3">
    <source>
        <dbReference type="Proteomes" id="UP000053825"/>
    </source>
</evidence>
<feature type="compositionally biased region" description="Basic residues" evidence="1">
    <location>
        <begin position="319"/>
        <end position="329"/>
    </location>
</feature>
<feature type="compositionally biased region" description="Basic and acidic residues" evidence="1">
    <location>
        <begin position="197"/>
        <end position="217"/>
    </location>
</feature>